<evidence type="ECO:0000256" key="2">
    <source>
        <dbReference type="ARBA" id="ARBA00023002"/>
    </source>
</evidence>
<organism evidence="6 7">
    <name type="scientific">Pilimelia terevasa</name>
    <dbReference type="NCBI Taxonomy" id="53372"/>
    <lineage>
        <taxon>Bacteria</taxon>
        <taxon>Bacillati</taxon>
        <taxon>Actinomycetota</taxon>
        <taxon>Actinomycetes</taxon>
        <taxon>Micromonosporales</taxon>
        <taxon>Micromonosporaceae</taxon>
        <taxon>Pilimelia</taxon>
    </lineage>
</organism>
<dbReference type="SUPFAM" id="SSF51735">
    <property type="entry name" value="NAD(P)-binding Rossmann-fold domains"/>
    <property type="match status" value="1"/>
</dbReference>
<evidence type="ECO:0000256" key="4">
    <source>
        <dbReference type="SAM" id="MobiDB-lite"/>
    </source>
</evidence>
<accession>A0A8J3FI54</accession>
<dbReference type="EMBL" id="BMQC01000004">
    <property type="protein sequence ID" value="GGK23956.1"/>
    <property type="molecule type" value="Genomic_DNA"/>
</dbReference>
<evidence type="ECO:0000256" key="3">
    <source>
        <dbReference type="RuleBase" id="RU000363"/>
    </source>
</evidence>
<evidence type="ECO:0000256" key="1">
    <source>
        <dbReference type="ARBA" id="ARBA00006484"/>
    </source>
</evidence>
<dbReference type="PANTHER" id="PTHR44196:SF1">
    <property type="entry name" value="DEHYDROGENASE_REDUCTASE SDR FAMILY MEMBER 7B"/>
    <property type="match status" value="1"/>
</dbReference>
<reference evidence="6" key="2">
    <citation type="submission" date="2020-09" db="EMBL/GenBank/DDBJ databases">
        <authorList>
            <person name="Sun Q."/>
            <person name="Ohkuma M."/>
        </authorList>
    </citation>
    <scope>NUCLEOTIDE SEQUENCE</scope>
    <source>
        <strain evidence="6">JCM 3091</strain>
    </source>
</reference>
<dbReference type="Gene3D" id="3.40.50.720">
    <property type="entry name" value="NAD(P)-binding Rossmann-like Domain"/>
    <property type="match status" value="1"/>
</dbReference>
<gene>
    <name evidence="6" type="ORF">GCM10010124_15600</name>
</gene>
<dbReference type="AlphaFoldDB" id="A0A8J3FI54"/>
<dbReference type="GO" id="GO:0016491">
    <property type="term" value="F:oxidoreductase activity"/>
    <property type="evidence" value="ECO:0007669"/>
    <property type="project" value="UniProtKB-KW"/>
</dbReference>
<evidence type="ECO:0000313" key="6">
    <source>
        <dbReference type="EMBL" id="GGK23956.1"/>
    </source>
</evidence>
<protein>
    <recommendedName>
        <fullName evidence="5">Ketoreductase domain-containing protein</fullName>
    </recommendedName>
</protein>
<dbReference type="InterPro" id="IPR057326">
    <property type="entry name" value="KR_dom"/>
</dbReference>
<keyword evidence="7" id="KW-1185">Reference proteome</keyword>
<dbReference type="Proteomes" id="UP000662200">
    <property type="component" value="Unassembled WGS sequence"/>
</dbReference>
<comment type="caution">
    <text evidence="6">The sequence shown here is derived from an EMBL/GenBank/DDBJ whole genome shotgun (WGS) entry which is preliminary data.</text>
</comment>
<reference evidence="6" key="1">
    <citation type="journal article" date="2014" name="Int. J. Syst. Evol. Microbiol.">
        <title>Complete genome sequence of Corynebacterium casei LMG S-19264T (=DSM 44701T), isolated from a smear-ripened cheese.</title>
        <authorList>
            <consortium name="US DOE Joint Genome Institute (JGI-PGF)"/>
            <person name="Walter F."/>
            <person name="Albersmeier A."/>
            <person name="Kalinowski J."/>
            <person name="Ruckert C."/>
        </authorList>
    </citation>
    <scope>NUCLEOTIDE SEQUENCE</scope>
    <source>
        <strain evidence="6">JCM 3091</strain>
    </source>
</reference>
<dbReference type="PRINTS" id="PR00080">
    <property type="entry name" value="SDRFAMILY"/>
</dbReference>
<sequence>MSAGGGGRPRRVAVVTGGSSGVGRATAVAFARRGWAVVLAGRDGAALAEVAARCGPHTLAVPTDVTDAAAVVELAERAAGRFGRLDLWVNNAAVATFGSVEATPVADVRRVVEVNVLGYLHGVRAALPWLRAAGGGTVVNIASAVGVLGHPSAAGYAMSRFAVRGLSASVRQELLLAGERRIRVCTVLPSSIDTPLYGWAGNYSGRTVAALPPVYPPARVALRVLRLADRPRRTVYVGAAGHLAALANRCAPAVVDRLYVAWTRRRQLTPPAAPPTAGNLYAPRHRPPGAAPAPPDGGDVPADALADVP</sequence>
<dbReference type="PANTHER" id="PTHR44196">
    <property type="entry name" value="DEHYDROGENASE/REDUCTASE SDR FAMILY MEMBER 7B"/>
    <property type="match status" value="1"/>
</dbReference>
<dbReference type="RefSeq" id="WP_189113538.1">
    <property type="nucleotide sequence ID" value="NZ_BMQC01000004.1"/>
</dbReference>
<dbReference type="PRINTS" id="PR00081">
    <property type="entry name" value="GDHRDH"/>
</dbReference>
<dbReference type="Pfam" id="PF00106">
    <property type="entry name" value="adh_short"/>
    <property type="match status" value="1"/>
</dbReference>
<proteinExistence type="inferred from homology"/>
<feature type="domain" description="Ketoreductase" evidence="5">
    <location>
        <begin position="11"/>
        <end position="195"/>
    </location>
</feature>
<name>A0A8J3FI54_9ACTN</name>
<dbReference type="InterPro" id="IPR002347">
    <property type="entry name" value="SDR_fam"/>
</dbReference>
<evidence type="ECO:0000259" key="5">
    <source>
        <dbReference type="SMART" id="SM00822"/>
    </source>
</evidence>
<comment type="similarity">
    <text evidence="1 3">Belongs to the short-chain dehydrogenases/reductases (SDR) family.</text>
</comment>
<feature type="region of interest" description="Disordered" evidence="4">
    <location>
        <begin position="270"/>
        <end position="309"/>
    </location>
</feature>
<dbReference type="SMART" id="SM00822">
    <property type="entry name" value="PKS_KR"/>
    <property type="match status" value="1"/>
</dbReference>
<keyword evidence="2" id="KW-0560">Oxidoreductase</keyword>
<feature type="compositionally biased region" description="Low complexity" evidence="4">
    <location>
        <begin position="296"/>
        <end position="309"/>
    </location>
</feature>
<dbReference type="GO" id="GO:0016020">
    <property type="term" value="C:membrane"/>
    <property type="evidence" value="ECO:0007669"/>
    <property type="project" value="TreeGrafter"/>
</dbReference>
<dbReference type="InterPro" id="IPR036291">
    <property type="entry name" value="NAD(P)-bd_dom_sf"/>
</dbReference>
<evidence type="ECO:0000313" key="7">
    <source>
        <dbReference type="Proteomes" id="UP000662200"/>
    </source>
</evidence>